<dbReference type="GO" id="GO:0005524">
    <property type="term" value="F:ATP binding"/>
    <property type="evidence" value="ECO:0007669"/>
    <property type="project" value="InterPro"/>
</dbReference>
<dbReference type="PANTHER" id="PTHR46638:SF1">
    <property type="entry name" value="CORRINOID ADENOSYLTRANSFERASE"/>
    <property type="match status" value="1"/>
</dbReference>
<dbReference type="STRING" id="561720.SAMN06275492_101210"/>
<accession>A0A1X7I800</accession>
<dbReference type="CDD" id="cd00561">
    <property type="entry name" value="CobA_ACA"/>
    <property type="match status" value="1"/>
</dbReference>
<dbReference type="EMBL" id="FXBB01000001">
    <property type="protein sequence ID" value="SMG10686.1"/>
    <property type="molecule type" value="Genomic_DNA"/>
</dbReference>
<dbReference type="GO" id="GO:0009236">
    <property type="term" value="P:cobalamin biosynthetic process"/>
    <property type="evidence" value="ECO:0007669"/>
    <property type="project" value="InterPro"/>
</dbReference>
<keyword evidence="2" id="KW-1185">Reference proteome</keyword>
<keyword evidence="1" id="KW-0808">Transferase</keyword>
<dbReference type="RefSeq" id="WP_085543491.1">
    <property type="nucleotide sequence ID" value="NZ_FXBB01000001.1"/>
</dbReference>
<sequence length="172" mass="18671">MSNLGLIHVYYGTGKGKTTAALGLALRACGAGLSVGIVQFMKGYPYSEVKPLLALEGVELVQTGSPDYIYKGKEKEMDIKEARRGLDVAKAFLSAGKDLVILDEISVAVDFGLISEKEVLQIMDSKPEGVELVLTGRDPSEAILDRADYLSEIISRRHPYDKGVLSREGIDH</sequence>
<dbReference type="GO" id="GO:0008817">
    <property type="term" value="F:corrinoid adenosyltransferase activity"/>
    <property type="evidence" value="ECO:0007669"/>
    <property type="project" value="InterPro"/>
</dbReference>
<gene>
    <name evidence="1" type="ORF">SAMN06275492_101210</name>
</gene>
<evidence type="ECO:0000313" key="2">
    <source>
        <dbReference type="Proteomes" id="UP000193355"/>
    </source>
</evidence>
<name>A0A1X7I800_9BACT</name>
<proteinExistence type="predicted"/>
<dbReference type="Proteomes" id="UP000193355">
    <property type="component" value="Unassembled WGS sequence"/>
</dbReference>
<dbReference type="InterPro" id="IPR027417">
    <property type="entry name" value="P-loop_NTPase"/>
</dbReference>
<dbReference type="AlphaFoldDB" id="A0A1X7I800"/>
<dbReference type="Gene3D" id="3.40.50.300">
    <property type="entry name" value="P-loop containing nucleotide triphosphate hydrolases"/>
    <property type="match status" value="1"/>
</dbReference>
<dbReference type="PANTHER" id="PTHR46638">
    <property type="entry name" value="CORRINOID ADENOSYLTRANSFERASE"/>
    <property type="match status" value="1"/>
</dbReference>
<evidence type="ECO:0000313" key="1">
    <source>
        <dbReference type="EMBL" id="SMG10686.1"/>
    </source>
</evidence>
<dbReference type="SUPFAM" id="SSF52540">
    <property type="entry name" value="P-loop containing nucleoside triphosphate hydrolases"/>
    <property type="match status" value="1"/>
</dbReference>
<dbReference type="PIRSF" id="PIRSF015617">
    <property type="entry name" value="Adensltrnsf_CobA"/>
    <property type="match status" value="1"/>
</dbReference>
<organism evidence="1 2">
    <name type="scientific">Dethiosulfovibrio salsuginis</name>
    <dbReference type="NCBI Taxonomy" id="561720"/>
    <lineage>
        <taxon>Bacteria</taxon>
        <taxon>Thermotogati</taxon>
        <taxon>Synergistota</taxon>
        <taxon>Synergistia</taxon>
        <taxon>Synergistales</taxon>
        <taxon>Dethiosulfovibrionaceae</taxon>
        <taxon>Dethiosulfovibrio</taxon>
    </lineage>
</organism>
<dbReference type="OrthoDB" id="9810309at2"/>
<dbReference type="InterPro" id="IPR003724">
    <property type="entry name" value="CblAdoTrfase_CobA"/>
</dbReference>
<reference evidence="2" key="1">
    <citation type="submission" date="2017-04" db="EMBL/GenBank/DDBJ databases">
        <authorList>
            <person name="Varghese N."/>
            <person name="Submissions S."/>
        </authorList>
    </citation>
    <scope>NUCLEOTIDE SEQUENCE [LARGE SCALE GENOMIC DNA]</scope>
    <source>
        <strain evidence="2">USBA 82</strain>
    </source>
</reference>
<dbReference type="Pfam" id="PF02572">
    <property type="entry name" value="CobA_CobO_BtuR"/>
    <property type="match status" value="1"/>
</dbReference>
<protein>
    <submittedName>
        <fullName evidence="1">Cob(I)yrinic acid a,c-diamide adenosyltransferase</fullName>
    </submittedName>
</protein>